<feature type="domain" description="Multidrug resistance protein MdtA-like C-terminal permuted SH3" evidence="8">
    <location>
        <begin position="351"/>
        <end position="408"/>
    </location>
</feature>
<dbReference type="GO" id="GO:0030313">
    <property type="term" value="C:cell envelope"/>
    <property type="evidence" value="ECO:0007669"/>
    <property type="project" value="UniProtKB-SubCell"/>
</dbReference>
<dbReference type="EMBL" id="QPEX01000010">
    <property type="protein sequence ID" value="RCS54075.1"/>
    <property type="molecule type" value="Genomic_DNA"/>
</dbReference>
<evidence type="ECO:0000313" key="10">
    <source>
        <dbReference type="Proteomes" id="UP000253562"/>
    </source>
</evidence>
<comment type="subcellular location">
    <subcellularLocation>
        <location evidence="1">Cell envelope</location>
    </subcellularLocation>
</comment>
<dbReference type="Proteomes" id="UP000253562">
    <property type="component" value="Unassembled WGS sequence"/>
</dbReference>
<dbReference type="Pfam" id="PF25944">
    <property type="entry name" value="Beta-barrel_RND"/>
    <property type="match status" value="1"/>
</dbReference>
<dbReference type="Gene3D" id="1.10.287.470">
    <property type="entry name" value="Helix hairpin bin"/>
    <property type="match status" value="1"/>
</dbReference>
<dbReference type="GO" id="GO:0046677">
    <property type="term" value="P:response to antibiotic"/>
    <property type="evidence" value="ECO:0007669"/>
    <property type="project" value="TreeGrafter"/>
</dbReference>
<dbReference type="GO" id="GO:0005886">
    <property type="term" value="C:plasma membrane"/>
    <property type="evidence" value="ECO:0007669"/>
    <property type="project" value="TreeGrafter"/>
</dbReference>
<feature type="domain" description="Multidrug resistance protein MdtA-like beta-barrel" evidence="7">
    <location>
        <begin position="256"/>
        <end position="343"/>
    </location>
</feature>
<feature type="domain" description="Multidrug resistance protein MdtA-like alpha-helical hairpin" evidence="5">
    <location>
        <begin position="128"/>
        <end position="189"/>
    </location>
</feature>
<evidence type="ECO:0000256" key="2">
    <source>
        <dbReference type="ARBA" id="ARBA00009477"/>
    </source>
</evidence>
<dbReference type="Pfam" id="PF25917">
    <property type="entry name" value="BSH_RND"/>
    <property type="match status" value="1"/>
</dbReference>
<keyword evidence="3" id="KW-0175">Coiled coil</keyword>
<dbReference type="Pfam" id="PF25967">
    <property type="entry name" value="RND-MFP_C"/>
    <property type="match status" value="1"/>
</dbReference>
<dbReference type="InterPro" id="IPR058626">
    <property type="entry name" value="MdtA-like_b-barrel"/>
</dbReference>
<dbReference type="Gene3D" id="2.40.420.20">
    <property type="match status" value="1"/>
</dbReference>
<dbReference type="Gene3D" id="2.40.50.100">
    <property type="match status" value="2"/>
</dbReference>
<dbReference type="RefSeq" id="WP_114367142.1">
    <property type="nucleotide sequence ID" value="NZ_QPEX01000010.1"/>
</dbReference>
<name>A0A368KWR6_9BACT</name>
<evidence type="ECO:0000259" key="5">
    <source>
        <dbReference type="Pfam" id="PF25876"/>
    </source>
</evidence>
<evidence type="ECO:0000313" key="9">
    <source>
        <dbReference type="EMBL" id="RCS54075.1"/>
    </source>
</evidence>
<proteinExistence type="inferred from homology"/>
<evidence type="ECO:0000259" key="8">
    <source>
        <dbReference type="Pfam" id="PF25967"/>
    </source>
</evidence>
<organism evidence="9 10">
    <name type="scientific">Bremerella cremea</name>
    <dbReference type="NCBI Taxonomy" id="1031537"/>
    <lineage>
        <taxon>Bacteria</taxon>
        <taxon>Pseudomonadati</taxon>
        <taxon>Planctomycetota</taxon>
        <taxon>Planctomycetia</taxon>
        <taxon>Pirellulales</taxon>
        <taxon>Pirellulaceae</taxon>
        <taxon>Bremerella</taxon>
    </lineage>
</organism>
<dbReference type="AlphaFoldDB" id="A0A368KWR6"/>
<evidence type="ECO:0000256" key="4">
    <source>
        <dbReference type="SAM" id="MobiDB-lite"/>
    </source>
</evidence>
<dbReference type="InterPro" id="IPR058627">
    <property type="entry name" value="MdtA-like_C"/>
</dbReference>
<gene>
    <name evidence="9" type="ORF">DTL42_02685</name>
</gene>
<dbReference type="GO" id="GO:0022857">
    <property type="term" value="F:transmembrane transporter activity"/>
    <property type="evidence" value="ECO:0007669"/>
    <property type="project" value="InterPro"/>
</dbReference>
<evidence type="ECO:0000259" key="6">
    <source>
        <dbReference type="Pfam" id="PF25917"/>
    </source>
</evidence>
<feature type="domain" description="Multidrug resistance protein MdtA-like barrel-sandwich hybrid" evidence="6">
    <location>
        <begin position="66"/>
        <end position="249"/>
    </location>
</feature>
<dbReference type="NCBIfam" id="TIGR01730">
    <property type="entry name" value="RND_mfp"/>
    <property type="match status" value="1"/>
</dbReference>
<evidence type="ECO:0000256" key="3">
    <source>
        <dbReference type="SAM" id="Coils"/>
    </source>
</evidence>
<dbReference type="Gene3D" id="2.40.30.170">
    <property type="match status" value="1"/>
</dbReference>
<dbReference type="InterPro" id="IPR006143">
    <property type="entry name" value="RND_pump_MFP"/>
</dbReference>
<evidence type="ECO:0000259" key="7">
    <source>
        <dbReference type="Pfam" id="PF25944"/>
    </source>
</evidence>
<dbReference type="InterPro" id="IPR058624">
    <property type="entry name" value="MdtA-like_HH"/>
</dbReference>
<protein>
    <submittedName>
        <fullName evidence="9">Efflux RND transporter periplasmic adaptor subunit</fullName>
    </submittedName>
</protein>
<feature type="region of interest" description="Disordered" evidence="4">
    <location>
        <begin position="448"/>
        <end position="469"/>
    </location>
</feature>
<dbReference type="PANTHER" id="PTHR30158">
    <property type="entry name" value="ACRA/E-RELATED COMPONENT OF DRUG EFFLUX TRANSPORTER"/>
    <property type="match status" value="1"/>
</dbReference>
<dbReference type="InterPro" id="IPR058625">
    <property type="entry name" value="MdtA-like_BSH"/>
</dbReference>
<accession>A0A368KWR6</accession>
<reference evidence="9 10" key="1">
    <citation type="submission" date="2018-07" db="EMBL/GenBank/DDBJ databases">
        <title>Comparative genomes isolates from brazilian mangrove.</title>
        <authorList>
            <person name="De Araujo J.E."/>
            <person name="Taketani R.G."/>
            <person name="Silva M.C.P."/>
            <person name="Lourenco M.V."/>
            <person name="Oliveira V.M."/>
            <person name="Andreote F.D."/>
        </authorList>
    </citation>
    <scope>NUCLEOTIDE SEQUENCE [LARGE SCALE GENOMIC DNA]</scope>
    <source>
        <strain evidence="9 10">HEX PRIS-MGV</strain>
    </source>
</reference>
<dbReference type="Pfam" id="PF25876">
    <property type="entry name" value="HH_MFP_RND"/>
    <property type="match status" value="1"/>
</dbReference>
<dbReference type="PANTHER" id="PTHR30158:SF10">
    <property type="entry name" value="CATION EFFLUX PUMP"/>
    <property type="match status" value="1"/>
</dbReference>
<dbReference type="SUPFAM" id="SSF111369">
    <property type="entry name" value="HlyD-like secretion proteins"/>
    <property type="match status" value="3"/>
</dbReference>
<feature type="coiled-coil region" evidence="3">
    <location>
        <begin position="106"/>
        <end position="171"/>
    </location>
</feature>
<dbReference type="OrthoDB" id="9816569at2"/>
<evidence type="ECO:0000256" key="1">
    <source>
        <dbReference type="ARBA" id="ARBA00004196"/>
    </source>
</evidence>
<dbReference type="PROSITE" id="PS51257">
    <property type="entry name" value="PROKAR_LIPOPROTEIN"/>
    <property type="match status" value="1"/>
</dbReference>
<comment type="similarity">
    <text evidence="2">Belongs to the membrane fusion protein (MFP) (TC 8.A.1) family.</text>
</comment>
<comment type="caution">
    <text evidence="9">The sequence shown here is derived from an EMBL/GenBank/DDBJ whole genome shotgun (WGS) entry which is preliminary data.</text>
</comment>
<sequence>MPLHRVTLPHFAAILGGLLICGMLGCGQTPHKQPAPPPPTMTVAQPIRKEIVEWDAYTGRLEPIEFVEVRARVSGYLQSIHFDEGQVVHEGDLLFIIDPRPFEATLTEAKAQLRQAQSQLSQAKAQMSEAIAQQKQANAQLQLAEVRVQRARRLRESNAVAQDELDQRETDIVQSQADVASAEASIQLAEAAGDTANAAIEAANARIASAQLDLNYTRVYAPVSGRISREYVTEGNLISGGTATSTLLTTITSVEPIYCAFDVNEHQALKYIRLAQQGKRKSSRDAKNPVYLGLSDEKNFPHLGHMEFVDNRFDTNTASMRVRCIFRNEDQVLVPGMFARVRLPGSAAYEAVLIPDSAIGTDQSSQYVYIVEGNKIERRAVVPGPLVDGLRVIREGLTGTEQLVTEGLLLGRPGMEVQTKSGDIQVIEDGLPNTYVPLPPEQWISSGLTSIHNNNQDVPTSANRTEGGQ</sequence>